<keyword evidence="2" id="KW-1185">Reference proteome</keyword>
<protein>
    <submittedName>
        <fullName evidence="1">Uncharacterized protein</fullName>
    </submittedName>
</protein>
<dbReference type="EMBL" id="CYRY02026032">
    <property type="protein sequence ID" value="VCW98604.1"/>
    <property type="molecule type" value="Genomic_DNA"/>
</dbReference>
<dbReference type="AlphaFoldDB" id="A0A9X9Q2U8"/>
<proteinExistence type="predicted"/>
<organism evidence="1 2">
    <name type="scientific">Gulo gulo</name>
    <name type="common">Wolverine</name>
    <name type="synonym">Gluton</name>
    <dbReference type="NCBI Taxonomy" id="48420"/>
    <lineage>
        <taxon>Eukaryota</taxon>
        <taxon>Metazoa</taxon>
        <taxon>Chordata</taxon>
        <taxon>Craniata</taxon>
        <taxon>Vertebrata</taxon>
        <taxon>Euteleostomi</taxon>
        <taxon>Mammalia</taxon>
        <taxon>Eutheria</taxon>
        <taxon>Laurasiatheria</taxon>
        <taxon>Carnivora</taxon>
        <taxon>Caniformia</taxon>
        <taxon>Musteloidea</taxon>
        <taxon>Mustelidae</taxon>
        <taxon>Guloninae</taxon>
        <taxon>Gulo</taxon>
    </lineage>
</organism>
<accession>A0A9X9Q2U8</accession>
<evidence type="ECO:0000313" key="2">
    <source>
        <dbReference type="Proteomes" id="UP000269945"/>
    </source>
</evidence>
<evidence type="ECO:0000313" key="1">
    <source>
        <dbReference type="EMBL" id="VCW98604.1"/>
    </source>
</evidence>
<dbReference type="Proteomes" id="UP000269945">
    <property type="component" value="Unassembled WGS sequence"/>
</dbReference>
<reference evidence="1 2" key="1">
    <citation type="submission" date="2018-10" db="EMBL/GenBank/DDBJ databases">
        <authorList>
            <person name="Ekblom R."/>
            <person name="Jareborg N."/>
        </authorList>
    </citation>
    <scope>NUCLEOTIDE SEQUENCE [LARGE SCALE GENOMIC DNA]</scope>
    <source>
        <tissue evidence="1">Muscle</tissue>
    </source>
</reference>
<gene>
    <name evidence="1" type="ORF">BN2614_LOCUS9</name>
</gene>
<comment type="caution">
    <text evidence="1">The sequence shown here is derived from an EMBL/GenBank/DDBJ whole genome shotgun (WGS) entry which is preliminary data.</text>
</comment>
<sequence length="84" mass="9800">MLSSFHHYFCYHRSQSLMDGLQSVNLSGALNKLIPDVTQSEVKWDNTSLVLDIFLKILLFLLLEKREERIPSRCCVWWRAQCGA</sequence>
<name>A0A9X9Q2U8_GULGU</name>